<dbReference type="InterPro" id="IPR025875">
    <property type="entry name" value="Leu-rich_rpt_4"/>
</dbReference>
<dbReference type="SUPFAM" id="SSF52058">
    <property type="entry name" value="L domain-like"/>
    <property type="match status" value="1"/>
</dbReference>
<dbReference type="PANTHER" id="PTHR46652:SF3">
    <property type="entry name" value="LEUCINE-RICH REPEAT-CONTAINING PROTEIN 9"/>
    <property type="match status" value="1"/>
</dbReference>
<keyword evidence="4" id="KW-1185">Reference proteome</keyword>
<dbReference type="PANTHER" id="PTHR46652">
    <property type="entry name" value="LEUCINE-RICH REPEAT AND IQ DOMAIN-CONTAINING PROTEIN 1-RELATED"/>
    <property type="match status" value="1"/>
</dbReference>
<sequence>MRLNFNTLLKLLIELRYESNKKNVCVVSKYEEQRERFQKEIKIGVTPVLDLIIETFDLRRGDLITFGNNFYLESISSSNLSQWQKNIMPTPVKAAFVSHAVADALKDIAVQEMLEMTNKLKRTLNLKKMQLDEPKSEAECYLFFFKLLALAYKNELIYLTAEEIEKKHLEAEAHTKLTDGVDSDEPVKSLVGLSAFLNLRHLKWMVAFFVILVIASIGVNMTLNPYVDFNDPTLEAVLKREVEGAIGKKIEGKITKEEALSISKITYDLKNPSTTQWYNHVSIHDLYGIQYFKNLELINFRGNQISELGALKHLKKLNQLYLGSNGFDSIEALSGLTELKRLAIDGNLLTGSLEPLKTLKNLELLNISYTNVKDITPILELKALKYLYFQGPTNADVSIIRKMSQLEDVYLDHTNLKGGYDFLGQMTNLRHLNLSQNNLSEIKFVASLPLLEGLDVKENQITDISPILEAEARKEVDASRMKFLKLDHNQIQDIKGLSALKELKRLTLASNWITSYNEAYIISARNPLLEKDFEIDLEDYGSIIQNPHDEIWYKFIPSQTDLYVCFSISEGLIQGAVFDEDREKILSGWYNEGEVIRFYTEGVLEAGKTYFIKIRARGEQLTPYKFHIVGEHTTVSKDQISIVGVENHFVPK</sequence>
<keyword evidence="1" id="KW-0433">Leucine-rich repeat</keyword>
<accession>A0ABR9ZXJ1</accession>
<reference evidence="3 4" key="1">
    <citation type="submission" date="2020-11" db="EMBL/GenBank/DDBJ databases">
        <title>Fusibacter basophilias sp. nov.</title>
        <authorList>
            <person name="Qiu D."/>
        </authorList>
    </citation>
    <scope>NUCLEOTIDE SEQUENCE [LARGE SCALE GENOMIC DNA]</scope>
    <source>
        <strain evidence="3 4">Q10-2</strain>
    </source>
</reference>
<dbReference type="RefSeq" id="WP_194703423.1">
    <property type="nucleotide sequence ID" value="NZ_JADKNH010000013.1"/>
</dbReference>
<protein>
    <submittedName>
        <fullName evidence="3">Leucine-rich repeat domain-containing protein</fullName>
    </submittedName>
</protein>
<keyword evidence="2" id="KW-0677">Repeat</keyword>
<dbReference type="EMBL" id="JADKNH010000013">
    <property type="protein sequence ID" value="MBF4695180.1"/>
    <property type="molecule type" value="Genomic_DNA"/>
</dbReference>
<comment type="caution">
    <text evidence="3">The sequence shown here is derived from an EMBL/GenBank/DDBJ whole genome shotgun (WGS) entry which is preliminary data.</text>
</comment>
<name>A0ABR9ZXJ1_9FIRM</name>
<evidence type="ECO:0000256" key="2">
    <source>
        <dbReference type="ARBA" id="ARBA00022737"/>
    </source>
</evidence>
<dbReference type="Gene3D" id="3.80.10.10">
    <property type="entry name" value="Ribonuclease Inhibitor"/>
    <property type="match status" value="2"/>
</dbReference>
<organism evidence="3 4">
    <name type="scientific">Fusibacter ferrireducens</name>
    <dbReference type="NCBI Taxonomy" id="2785058"/>
    <lineage>
        <taxon>Bacteria</taxon>
        <taxon>Bacillati</taxon>
        <taxon>Bacillota</taxon>
        <taxon>Clostridia</taxon>
        <taxon>Eubacteriales</taxon>
        <taxon>Eubacteriales Family XII. Incertae Sedis</taxon>
        <taxon>Fusibacter</taxon>
    </lineage>
</organism>
<dbReference type="Proteomes" id="UP000614200">
    <property type="component" value="Unassembled WGS sequence"/>
</dbReference>
<dbReference type="InterPro" id="IPR032675">
    <property type="entry name" value="LRR_dom_sf"/>
</dbReference>
<evidence type="ECO:0000256" key="1">
    <source>
        <dbReference type="ARBA" id="ARBA00022614"/>
    </source>
</evidence>
<gene>
    <name evidence="3" type="ORF">ISU02_18935</name>
</gene>
<dbReference type="InterPro" id="IPR050836">
    <property type="entry name" value="SDS22/Internalin_LRR"/>
</dbReference>
<dbReference type="PROSITE" id="PS51450">
    <property type="entry name" value="LRR"/>
    <property type="match status" value="4"/>
</dbReference>
<evidence type="ECO:0000313" key="3">
    <source>
        <dbReference type="EMBL" id="MBF4695180.1"/>
    </source>
</evidence>
<proteinExistence type="predicted"/>
<dbReference type="SMART" id="SM00369">
    <property type="entry name" value="LRR_TYP"/>
    <property type="match status" value="4"/>
</dbReference>
<dbReference type="Pfam" id="PF12799">
    <property type="entry name" value="LRR_4"/>
    <property type="match status" value="2"/>
</dbReference>
<dbReference type="InterPro" id="IPR001611">
    <property type="entry name" value="Leu-rich_rpt"/>
</dbReference>
<dbReference type="InterPro" id="IPR003591">
    <property type="entry name" value="Leu-rich_rpt_typical-subtyp"/>
</dbReference>
<evidence type="ECO:0000313" key="4">
    <source>
        <dbReference type="Proteomes" id="UP000614200"/>
    </source>
</evidence>